<dbReference type="Pfam" id="PF13480">
    <property type="entry name" value="Acetyltransf_6"/>
    <property type="match status" value="1"/>
</dbReference>
<gene>
    <name evidence="3" type="ORF">PbB2_00007</name>
</gene>
<dbReference type="OrthoDB" id="4700839at2"/>
<feature type="region of interest" description="Disordered" evidence="1">
    <location>
        <begin position="361"/>
        <end position="380"/>
    </location>
</feature>
<proteinExistence type="predicted"/>
<dbReference type="RefSeq" id="WP_108983252.1">
    <property type="nucleotide sequence ID" value="NZ_BFBR01000001.1"/>
</dbReference>
<feature type="domain" description="BioF2-like acetyltransferase" evidence="2">
    <location>
        <begin position="156"/>
        <end position="298"/>
    </location>
</feature>
<dbReference type="InterPro" id="IPR016181">
    <property type="entry name" value="Acyl_CoA_acyltransferase"/>
</dbReference>
<organism evidence="3 4">
    <name type="scientific">Candidatus Phycosocius bacilliformis</name>
    <dbReference type="NCBI Taxonomy" id="1445552"/>
    <lineage>
        <taxon>Bacteria</taxon>
        <taxon>Pseudomonadati</taxon>
        <taxon>Pseudomonadota</taxon>
        <taxon>Alphaproteobacteria</taxon>
        <taxon>Caulobacterales</taxon>
        <taxon>Caulobacterales incertae sedis</taxon>
        <taxon>Candidatus Phycosocius</taxon>
    </lineage>
</organism>
<protein>
    <recommendedName>
        <fullName evidence="2">BioF2-like acetyltransferase domain-containing protein</fullName>
    </recommendedName>
</protein>
<accession>A0A2P2E5L8</accession>
<evidence type="ECO:0000256" key="1">
    <source>
        <dbReference type="SAM" id="MobiDB-lite"/>
    </source>
</evidence>
<reference evidence="3 4" key="1">
    <citation type="journal article" date="2018" name="Genome Announc.">
        <title>Draft Genome Sequence of "Candidatus Phycosocius bacilliformis," an Alphaproteobacterial Ectosymbiont of the Hydrocarbon-Producing Green Alga Botryococcus braunii.</title>
        <authorList>
            <person name="Tanabe Y."/>
            <person name="Yamaguchi H."/>
            <person name="Watanabe M.M."/>
        </authorList>
    </citation>
    <scope>NUCLEOTIDE SEQUENCE [LARGE SCALE GENOMIC DNA]</scope>
    <source>
        <strain evidence="3 4">BOTRYCO-2</strain>
    </source>
</reference>
<sequence>MKVTTISAESLTHEQIACWVGLQAETKAYGSPLVGPYFAQLVHRHRGDVTIAIASEAGADVAFLAYHRAGRGDLCRPVGWPFGDYQAIVCHPSYRLNVETFLQGAGINRLRVTGLMDPTGLIEPNVLTPALGFRIHLAGGGEATMERLRQANPKWAKNLRRLANKLNRELGPVRLVLEDRDPANLDQILKLKVNQYHDSGMTNVLRPAWVRGMMQDLINQPSRDFGGCLITMFAGDYLVAGQFGVRQGSWFHPWIASTCPKVHAYSPGIVFLGQMLRNSDAIGLETIDLAQGHSHYKSQFARHPITVFAGEVGAQARAASHAPAGFSKLVSQRLDLIAGLEPTLAGRLHAMTQAVLTAPRRLASRAHEKDVHRAETDDHS</sequence>
<dbReference type="EMBL" id="BFBR01000001">
    <property type="protein sequence ID" value="GBF56352.1"/>
    <property type="molecule type" value="Genomic_DNA"/>
</dbReference>
<dbReference type="Proteomes" id="UP000245086">
    <property type="component" value="Unassembled WGS sequence"/>
</dbReference>
<dbReference type="SUPFAM" id="SSF55729">
    <property type="entry name" value="Acyl-CoA N-acyltransferases (Nat)"/>
    <property type="match status" value="1"/>
</dbReference>
<evidence type="ECO:0000313" key="4">
    <source>
        <dbReference type="Proteomes" id="UP000245086"/>
    </source>
</evidence>
<keyword evidence="4" id="KW-1185">Reference proteome</keyword>
<feature type="compositionally biased region" description="Basic and acidic residues" evidence="1">
    <location>
        <begin position="365"/>
        <end position="380"/>
    </location>
</feature>
<dbReference type="AlphaFoldDB" id="A0A2P2E5L8"/>
<name>A0A2P2E5L8_9PROT</name>
<comment type="caution">
    <text evidence="3">The sequence shown here is derived from an EMBL/GenBank/DDBJ whole genome shotgun (WGS) entry which is preliminary data.</text>
</comment>
<dbReference type="InterPro" id="IPR038740">
    <property type="entry name" value="BioF2-like_GNAT_dom"/>
</dbReference>
<evidence type="ECO:0000313" key="3">
    <source>
        <dbReference type="EMBL" id="GBF56352.1"/>
    </source>
</evidence>
<evidence type="ECO:0000259" key="2">
    <source>
        <dbReference type="Pfam" id="PF13480"/>
    </source>
</evidence>